<dbReference type="Pfam" id="PF20126">
    <property type="entry name" value="TumE"/>
    <property type="match status" value="1"/>
</dbReference>
<evidence type="ECO:0000256" key="1">
    <source>
        <dbReference type="SAM" id="MobiDB-lite"/>
    </source>
</evidence>
<evidence type="ECO:0000313" key="3">
    <source>
        <dbReference type="Proteomes" id="UP000628840"/>
    </source>
</evidence>
<feature type="region of interest" description="Disordered" evidence="1">
    <location>
        <begin position="102"/>
        <end position="125"/>
    </location>
</feature>
<dbReference type="RefSeq" id="WP_188883562.1">
    <property type="nucleotide sequence ID" value="NZ_BMPF01000003.1"/>
</dbReference>
<dbReference type="OrthoDB" id="202777at2157"/>
<sequence length="148" mass="16937">MSSGDETPDLDMSDGAPVDFERLSLIATRLGNDARFVRIDESPPTAPDRLVCVFDPALYPVSVEEARLDIAWFQNETFSIHYHESHAESEFDHRWDRHPSTHNVLDHIHPGPDAPTPGEDAHHPDDWRDVLTTVLNEIEDRQRGFWTD</sequence>
<evidence type="ECO:0000313" key="2">
    <source>
        <dbReference type="EMBL" id="GGL36160.1"/>
    </source>
</evidence>
<dbReference type="Proteomes" id="UP000628840">
    <property type="component" value="Unassembled WGS sequence"/>
</dbReference>
<dbReference type="AlphaFoldDB" id="A0A830FAN7"/>
<accession>A0A830FAN7</accession>
<dbReference type="InterPro" id="IPR045397">
    <property type="entry name" value="TumE-like"/>
</dbReference>
<keyword evidence="3" id="KW-1185">Reference proteome</keyword>
<gene>
    <name evidence="2" type="ORF">GCM10009037_19630</name>
</gene>
<name>A0A830FAN7_9EURY</name>
<organism evidence="2 3">
    <name type="scientific">Halarchaeum grantii</name>
    <dbReference type="NCBI Taxonomy" id="1193105"/>
    <lineage>
        <taxon>Archaea</taxon>
        <taxon>Methanobacteriati</taxon>
        <taxon>Methanobacteriota</taxon>
        <taxon>Stenosarchaea group</taxon>
        <taxon>Halobacteria</taxon>
        <taxon>Halobacteriales</taxon>
        <taxon>Halobacteriaceae</taxon>
    </lineage>
</organism>
<proteinExistence type="predicted"/>
<comment type="caution">
    <text evidence="2">The sequence shown here is derived from an EMBL/GenBank/DDBJ whole genome shotgun (WGS) entry which is preliminary data.</text>
</comment>
<protein>
    <submittedName>
        <fullName evidence="2">Uncharacterized protein</fullName>
    </submittedName>
</protein>
<reference evidence="2 3" key="1">
    <citation type="journal article" date="2019" name="Int. J. Syst. Evol. Microbiol.">
        <title>The Global Catalogue of Microorganisms (GCM) 10K type strain sequencing project: providing services to taxonomists for standard genome sequencing and annotation.</title>
        <authorList>
            <consortium name="The Broad Institute Genomics Platform"/>
            <consortium name="The Broad Institute Genome Sequencing Center for Infectious Disease"/>
            <person name="Wu L."/>
            <person name="Ma J."/>
        </authorList>
    </citation>
    <scope>NUCLEOTIDE SEQUENCE [LARGE SCALE GENOMIC DNA]</scope>
    <source>
        <strain evidence="2 3">JCM 19585</strain>
    </source>
</reference>
<dbReference type="EMBL" id="BMPF01000003">
    <property type="protein sequence ID" value="GGL36160.1"/>
    <property type="molecule type" value="Genomic_DNA"/>
</dbReference>